<organism evidence="1 2">
    <name type="scientific">Symbiodinium natans</name>
    <dbReference type="NCBI Taxonomy" id="878477"/>
    <lineage>
        <taxon>Eukaryota</taxon>
        <taxon>Sar</taxon>
        <taxon>Alveolata</taxon>
        <taxon>Dinophyceae</taxon>
        <taxon>Suessiales</taxon>
        <taxon>Symbiodiniaceae</taxon>
        <taxon>Symbiodinium</taxon>
    </lineage>
</organism>
<dbReference type="AlphaFoldDB" id="A0A812RGP0"/>
<sequence length="157" mass="17228">MRPSEAGNGKKLQLGRHGASMKVPDGLAAQLLDSERSIMLPAQSSRCCSVMWSKSCEKTLERREKEILVMHARQVHGHNVVLSSWSAACLSVGPAKCESIREMFVCHGTWNCSLRSHRPRKDVQDVKVSQGLAFRQACCLLAVLKGKSGKAEAMTAH</sequence>
<accession>A0A812RGP0</accession>
<dbReference type="EMBL" id="CAJNDS010002328">
    <property type="protein sequence ID" value="CAE7435226.1"/>
    <property type="molecule type" value="Genomic_DNA"/>
</dbReference>
<evidence type="ECO:0000313" key="2">
    <source>
        <dbReference type="Proteomes" id="UP000604046"/>
    </source>
</evidence>
<evidence type="ECO:0000313" key="1">
    <source>
        <dbReference type="EMBL" id="CAE7435226.1"/>
    </source>
</evidence>
<keyword evidence="2" id="KW-1185">Reference proteome</keyword>
<protein>
    <submittedName>
        <fullName evidence="1">Uncharacterized protein</fullName>
    </submittedName>
</protein>
<comment type="caution">
    <text evidence="1">The sequence shown here is derived from an EMBL/GenBank/DDBJ whole genome shotgun (WGS) entry which is preliminary data.</text>
</comment>
<reference evidence="1" key="1">
    <citation type="submission" date="2021-02" db="EMBL/GenBank/DDBJ databases">
        <authorList>
            <person name="Dougan E. K."/>
            <person name="Rhodes N."/>
            <person name="Thang M."/>
            <person name="Chan C."/>
        </authorList>
    </citation>
    <scope>NUCLEOTIDE SEQUENCE</scope>
</reference>
<gene>
    <name evidence="1" type="ORF">SNAT2548_LOCUS23641</name>
</gene>
<proteinExistence type="predicted"/>
<name>A0A812RGP0_9DINO</name>
<dbReference type="Proteomes" id="UP000604046">
    <property type="component" value="Unassembled WGS sequence"/>
</dbReference>